<dbReference type="GO" id="GO:0045259">
    <property type="term" value="C:proton-transporting ATP synthase complex"/>
    <property type="evidence" value="ECO:0007669"/>
    <property type="project" value="InterPro"/>
</dbReference>
<comment type="similarity">
    <text evidence="1">Belongs to the ATPase alpha/beta chains family.</text>
</comment>
<feature type="compositionally biased region" description="Polar residues" evidence="3">
    <location>
        <begin position="1"/>
        <end position="16"/>
    </location>
</feature>
<dbReference type="EMBL" id="JAMSHJ010000004">
    <property type="protein sequence ID" value="KAI5418502.1"/>
    <property type="molecule type" value="Genomic_DNA"/>
</dbReference>
<proteinExistence type="inferred from homology"/>
<dbReference type="InterPro" id="IPR005294">
    <property type="entry name" value="ATP_synth_F1_asu"/>
</dbReference>
<sequence>MPSSNESIEVSGNQHPMTPELGPLLLDDNNRQEEPVSHLRVNCGVKGIKLNLENENDKIVVFSSDTAIKERDLVKCTRSIMDVPTRKAMLGHVAGELGVPIE</sequence>
<accession>A0A9D4XE20</accession>
<evidence type="ECO:0000256" key="3">
    <source>
        <dbReference type="SAM" id="MobiDB-lite"/>
    </source>
</evidence>
<evidence type="ECO:0000256" key="2">
    <source>
        <dbReference type="ARBA" id="ARBA00022448"/>
    </source>
</evidence>
<dbReference type="PANTHER" id="PTHR48082:SF2">
    <property type="entry name" value="ATP SYNTHASE SUBUNIT ALPHA, MITOCHONDRIAL"/>
    <property type="match status" value="1"/>
</dbReference>
<dbReference type="GO" id="GO:0043531">
    <property type="term" value="F:ADP binding"/>
    <property type="evidence" value="ECO:0007669"/>
    <property type="project" value="TreeGrafter"/>
</dbReference>
<evidence type="ECO:0000313" key="5">
    <source>
        <dbReference type="Proteomes" id="UP001058974"/>
    </source>
</evidence>
<dbReference type="InterPro" id="IPR023366">
    <property type="entry name" value="ATP_synth_asu-like_sf"/>
</dbReference>
<evidence type="ECO:0000256" key="1">
    <source>
        <dbReference type="ARBA" id="ARBA00008936"/>
    </source>
</evidence>
<dbReference type="SUPFAM" id="SSF50615">
    <property type="entry name" value="N-terminal domain of alpha and beta subunits of F1 ATP synthase"/>
    <property type="match status" value="1"/>
</dbReference>
<name>A0A9D4XE20_PEA</name>
<dbReference type="GO" id="GO:0005524">
    <property type="term" value="F:ATP binding"/>
    <property type="evidence" value="ECO:0007669"/>
    <property type="project" value="UniProtKB-KW"/>
</dbReference>
<dbReference type="InterPro" id="IPR036121">
    <property type="entry name" value="ATPase_F1/V1/A1_a/bsu_N_sf"/>
</dbReference>
<dbReference type="AlphaFoldDB" id="A0A9D4XE20"/>
<feature type="region of interest" description="Disordered" evidence="3">
    <location>
        <begin position="1"/>
        <end position="33"/>
    </location>
</feature>
<protein>
    <submittedName>
        <fullName evidence="4">Uncharacterized protein</fullName>
    </submittedName>
</protein>
<organism evidence="4 5">
    <name type="scientific">Pisum sativum</name>
    <name type="common">Garden pea</name>
    <name type="synonym">Lathyrus oleraceus</name>
    <dbReference type="NCBI Taxonomy" id="3888"/>
    <lineage>
        <taxon>Eukaryota</taxon>
        <taxon>Viridiplantae</taxon>
        <taxon>Streptophyta</taxon>
        <taxon>Embryophyta</taxon>
        <taxon>Tracheophyta</taxon>
        <taxon>Spermatophyta</taxon>
        <taxon>Magnoliopsida</taxon>
        <taxon>eudicotyledons</taxon>
        <taxon>Gunneridae</taxon>
        <taxon>Pentapetalae</taxon>
        <taxon>rosids</taxon>
        <taxon>fabids</taxon>
        <taxon>Fabales</taxon>
        <taxon>Fabaceae</taxon>
        <taxon>Papilionoideae</taxon>
        <taxon>50 kb inversion clade</taxon>
        <taxon>NPAAA clade</taxon>
        <taxon>Hologalegina</taxon>
        <taxon>IRL clade</taxon>
        <taxon>Fabeae</taxon>
        <taxon>Lathyrus</taxon>
    </lineage>
</organism>
<dbReference type="Proteomes" id="UP001058974">
    <property type="component" value="Chromosome 4"/>
</dbReference>
<keyword evidence="5" id="KW-1185">Reference proteome</keyword>
<evidence type="ECO:0000313" key="4">
    <source>
        <dbReference type="EMBL" id="KAI5418502.1"/>
    </source>
</evidence>
<reference evidence="4 5" key="1">
    <citation type="journal article" date="2022" name="Nat. Genet.">
        <title>Improved pea reference genome and pan-genome highlight genomic features and evolutionary characteristics.</title>
        <authorList>
            <person name="Yang T."/>
            <person name="Liu R."/>
            <person name="Luo Y."/>
            <person name="Hu S."/>
            <person name="Wang D."/>
            <person name="Wang C."/>
            <person name="Pandey M.K."/>
            <person name="Ge S."/>
            <person name="Xu Q."/>
            <person name="Li N."/>
            <person name="Li G."/>
            <person name="Huang Y."/>
            <person name="Saxena R.K."/>
            <person name="Ji Y."/>
            <person name="Li M."/>
            <person name="Yan X."/>
            <person name="He Y."/>
            <person name="Liu Y."/>
            <person name="Wang X."/>
            <person name="Xiang C."/>
            <person name="Varshney R.K."/>
            <person name="Ding H."/>
            <person name="Gao S."/>
            <person name="Zong X."/>
        </authorList>
    </citation>
    <scope>NUCLEOTIDE SEQUENCE [LARGE SCALE GENOMIC DNA]</scope>
    <source>
        <strain evidence="4 5">cv. Zhongwan 6</strain>
    </source>
</reference>
<dbReference type="PANTHER" id="PTHR48082">
    <property type="entry name" value="ATP SYNTHASE SUBUNIT ALPHA, MITOCHONDRIAL"/>
    <property type="match status" value="1"/>
</dbReference>
<comment type="caution">
    <text evidence="4">The sequence shown here is derived from an EMBL/GenBank/DDBJ whole genome shotgun (WGS) entry which is preliminary data.</text>
</comment>
<dbReference type="GO" id="GO:0046933">
    <property type="term" value="F:proton-transporting ATP synthase activity, rotational mechanism"/>
    <property type="evidence" value="ECO:0007669"/>
    <property type="project" value="InterPro"/>
</dbReference>
<gene>
    <name evidence="4" type="ORF">KIW84_042939</name>
</gene>
<dbReference type="Gene3D" id="2.40.30.20">
    <property type="match status" value="1"/>
</dbReference>
<keyword evidence="2" id="KW-0813">Transport</keyword>
<dbReference type="Gramene" id="Psat04G0293900-T1">
    <property type="protein sequence ID" value="KAI5418502.1"/>
    <property type="gene ID" value="KIW84_042939"/>
</dbReference>